<dbReference type="Gene3D" id="3.40.50.2000">
    <property type="entry name" value="Glycogen Phosphorylase B"/>
    <property type="match status" value="2"/>
</dbReference>
<dbReference type="PANTHER" id="PTHR45947:SF3">
    <property type="entry name" value="SULFOQUINOVOSYL TRANSFERASE SQD2"/>
    <property type="match status" value="1"/>
</dbReference>
<dbReference type="PANTHER" id="PTHR45947">
    <property type="entry name" value="SULFOQUINOVOSYL TRANSFERASE SQD2"/>
    <property type="match status" value="1"/>
</dbReference>
<dbReference type="Proteomes" id="UP001597343">
    <property type="component" value="Unassembled WGS sequence"/>
</dbReference>
<keyword evidence="3" id="KW-0328">Glycosyltransferase</keyword>
<name>A0ABW4ZTE4_9BACL</name>
<gene>
    <name evidence="3" type="ORF">ACFSOY_00930</name>
</gene>
<dbReference type="InterPro" id="IPR050194">
    <property type="entry name" value="Glycosyltransferase_grp1"/>
</dbReference>
<evidence type="ECO:0000259" key="2">
    <source>
        <dbReference type="Pfam" id="PF13439"/>
    </source>
</evidence>
<dbReference type="InterPro" id="IPR001296">
    <property type="entry name" value="Glyco_trans_1"/>
</dbReference>
<keyword evidence="4" id="KW-1185">Reference proteome</keyword>
<dbReference type="InterPro" id="IPR028098">
    <property type="entry name" value="Glyco_trans_4-like_N"/>
</dbReference>
<feature type="domain" description="Glycosyltransferase subfamily 4-like N-terminal" evidence="2">
    <location>
        <begin position="15"/>
        <end position="177"/>
    </location>
</feature>
<dbReference type="RefSeq" id="WP_386043423.1">
    <property type="nucleotide sequence ID" value="NZ_JBHUIO010000002.1"/>
</dbReference>
<reference evidence="4" key="1">
    <citation type="journal article" date="2019" name="Int. J. Syst. Evol. Microbiol.">
        <title>The Global Catalogue of Microorganisms (GCM) 10K type strain sequencing project: providing services to taxonomists for standard genome sequencing and annotation.</title>
        <authorList>
            <consortium name="The Broad Institute Genomics Platform"/>
            <consortium name="The Broad Institute Genome Sequencing Center for Infectious Disease"/>
            <person name="Wu L."/>
            <person name="Ma J."/>
        </authorList>
    </citation>
    <scope>NUCLEOTIDE SEQUENCE [LARGE SCALE GENOMIC DNA]</scope>
    <source>
        <strain evidence="4">CGMCC 1.13574</strain>
    </source>
</reference>
<protein>
    <submittedName>
        <fullName evidence="3">Glycosyltransferase family 4 protein</fullName>
        <ecNumber evidence="3">2.4.-.-</ecNumber>
    </submittedName>
</protein>
<dbReference type="SUPFAM" id="SSF53756">
    <property type="entry name" value="UDP-Glycosyltransferase/glycogen phosphorylase"/>
    <property type="match status" value="1"/>
</dbReference>
<organism evidence="3 4">
    <name type="scientific">Tumebacillus lipolyticus</name>
    <dbReference type="NCBI Taxonomy" id="1280370"/>
    <lineage>
        <taxon>Bacteria</taxon>
        <taxon>Bacillati</taxon>
        <taxon>Bacillota</taxon>
        <taxon>Bacilli</taxon>
        <taxon>Bacillales</taxon>
        <taxon>Alicyclobacillaceae</taxon>
        <taxon>Tumebacillus</taxon>
    </lineage>
</organism>
<evidence type="ECO:0000313" key="4">
    <source>
        <dbReference type="Proteomes" id="UP001597343"/>
    </source>
</evidence>
<dbReference type="CDD" id="cd03801">
    <property type="entry name" value="GT4_PimA-like"/>
    <property type="match status" value="1"/>
</dbReference>
<dbReference type="Pfam" id="PF00534">
    <property type="entry name" value="Glycos_transf_1"/>
    <property type="match status" value="1"/>
</dbReference>
<proteinExistence type="predicted"/>
<dbReference type="EMBL" id="JBHUIO010000002">
    <property type="protein sequence ID" value="MFD2168581.1"/>
    <property type="molecule type" value="Genomic_DNA"/>
</dbReference>
<dbReference type="GO" id="GO:0016757">
    <property type="term" value="F:glycosyltransferase activity"/>
    <property type="evidence" value="ECO:0007669"/>
    <property type="project" value="UniProtKB-KW"/>
</dbReference>
<comment type="caution">
    <text evidence="3">The sequence shown here is derived from an EMBL/GenBank/DDBJ whole genome shotgun (WGS) entry which is preliminary data.</text>
</comment>
<sequence>MRIMVLTNEFHPQIIGGLGIVATELSAALAEEGTLRLTVITKGQGDTVQVQSIDNLKIIRFPSLPYTSPKIFFPKAIESWLDQTREDRPALLHVHSVQCCELALACKAKWQVPLVYTCHSLVFQEHASAGREEMVLRQALLFEHSDSIIVPSGWLLEEIVRKHPAYAQKIFVIPNGVTSPEVSFRPNRYHLLFVGRLVRSKGIEELLYAVSLLREQQPLVKLIVIGTGSERYLEHLYQLSEQLDLNDSISWLGFQMHNQVQQMYADVGAVIVPSRNESFCLVALEALAAGVPLVSTQCGGLVHLVDESVASIIPEVEPVSICEAVFKMWDDQACTDRRVRQGKELAAKFGWSQVAHRYRELFQSLLAGEGE</sequence>
<evidence type="ECO:0000259" key="1">
    <source>
        <dbReference type="Pfam" id="PF00534"/>
    </source>
</evidence>
<accession>A0ABW4ZTE4</accession>
<dbReference type="EC" id="2.4.-.-" evidence="3"/>
<dbReference type="Pfam" id="PF13439">
    <property type="entry name" value="Glyco_transf_4"/>
    <property type="match status" value="1"/>
</dbReference>
<keyword evidence="3" id="KW-0808">Transferase</keyword>
<evidence type="ECO:0000313" key="3">
    <source>
        <dbReference type="EMBL" id="MFD2168581.1"/>
    </source>
</evidence>
<feature type="domain" description="Glycosyl transferase family 1" evidence="1">
    <location>
        <begin position="184"/>
        <end position="337"/>
    </location>
</feature>